<sequence length="135" mass="14973">MGNQNRFIMGALANDKRSQVKGRDFRLKRGTETCMITKNRTSGQGRECLLGSHGNPYIAGCCIEFLKESVLKSGSYSGDISVFHIHLDRHDLVWTEAMLGTTRPTISIGHLVKETKQSVKIAKDSIPDISFEMTG</sequence>
<dbReference type="AlphaFoldDB" id="A0AAN9KDE8"/>
<dbReference type="EMBL" id="JAYMYQ010000008">
    <property type="protein sequence ID" value="KAK7315760.1"/>
    <property type="molecule type" value="Genomic_DNA"/>
</dbReference>
<proteinExistence type="predicted"/>
<protein>
    <submittedName>
        <fullName evidence="1">Uncharacterized protein</fullName>
    </submittedName>
</protein>
<evidence type="ECO:0000313" key="2">
    <source>
        <dbReference type="Proteomes" id="UP001367508"/>
    </source>
</evidence>
<evidence type="ECO:0000313" key="1">
    <source>
        <dbReference type="EMBL" id="KAK7315760.1"/>
    </source>
</evidence>
<organism evidence="1 2">
    <name type="scientific">Canavalia gladiata</name>
    <name type="common">Sword bean</name>
    <name type="synonym">Dolichos gladiatus</name>
    <dbReference type="NCBI Taxonomy" id="3824"/>
    <lineage>
        <taxon>Eukaryota</taxon>
        <taxon>Viridiplantae</taxon>
        <taxon>Streptophyta</taxon>
        <taxon>Embryophyta</taxon>
        <taxon>Tracheophyta</taxon>
        <taxon>Spermatophyta</taxon>
        <taxon>Magnoliopsida</taxon>
        <taxon>eudicotyledons</taxon>
        <taxon>Gunneridae</taxon>
        <taxon>Pentapetalae</taxon>
        <taxon>rosids</taxon>
        <taxon>fabids</taxon>
        <taxon>Fabales</taxon>
        <taxon>Fabaceae</taxon>
        <taxon>Papilionoideae</taxon>
        <taxon>50 kb inversion clade</taxon>
        <taxon>NPAAA clade</taxon>
        <taxon>indigoferoid/millettioid clade</taxon>
        <taxon>Phaseoleae</taxon>
        <taxon>Canavalia</taxon>
    </lineage>
</organism>
<name>A0AAN9KDE8_CANGL</name>
<dbReference type="Proteomes" id="UP001367508">
    <property type="component" value="Unassembled WGS sequence"/>
</dbReference>
<gene>
    <name evidence="1" type="ORF">VNO77_34333</name>
</gene>
<keyword evidence="2" id="KW-1185">Reference proteome</keyword>
<comment type="caution">
    <text evidence="1">The sequence shown here is derived from an EMBL/GenBank/DDBJ whole genome shotgun (WGS) entry which is preliminary data.</text>
</comment>
<accession>A0AAN9KDE8</accession>
<reference evidence="1 2" key="1">
    <citation type="submission" date="2024-01" db="EMBL/GenBank/DDBJ databases">
        <title>The genomes of 5 underutilized Papilionoideae crops provide insights into root nodulation and disease resistanc.</title>
        <authorList>
            <person name="Jiang F."/>
        </authorList>
    </citation>
    <scope>NUCLEOTIDE SEQUENCE [LARGE SCALE GENOMIC DNA]</scope>
    <source>
        <strain evidence="1">LVBAO_FW01</strain>
        <tissue evidence="1">Leaves</tissue>
    </source>
</reference>